<organism evidence="4 5">
    <name type="scientific">Sediminicurvatus halobius</name>
    <dbReference type="NCBI Taxonomy" id="2182432"/>
    <lineage>
        <taxon>Bacteria</taxon>
        <taxon>Pseudomonadati</taxon>
        <taxon>Pseudomonadota</taxon>
        <taxon>Gammaproteobacteria</taxon>
        <taxon>Chromatiales</taxon>
        <taxon>Ectothiorhodospiraceae</taxon>
        <taxon>Sediminicurvatus</taxon>
    </lineage>
</organism>
<dbReference type="InterPro" id="IPR000182">
    <property type="entry name" value="GNAT_dom"/>
</dbReference>
<evidence type="ECO:0000313" key="4">
    <source>
        <dbReference type="EMBL" id="PWG61234.1"/>
    </source>
</evidence>
<dbReference type="InterPro" id="IPR016181">
    <property type="entry name" value="Acyl_CoA_acyltransferase"/>
</dbReference>
<dbReference type="CDD" id="cd04301">
    <property type="entry name" value="NAT_SF"/>
    <property type="match status" value="1"/>
</dbReference>
<sequence>MTESYQVRRAATADAAEIARLSVELGYAASTGEIAARLVALLPERRQYVAVAAGHDALLGWVAAERRLLLESGETVEIVGLVVCSSTRRSGVGRALVASAEHWASSQGIGTVTVRSNAARGESHAFYESIGYARQKTQHVYVKSVRA</sequence>
<name>A0A2U2MWL8_9GAMM</name>
<dbReference type="PANTHER" id="PTHR43877:SF1">
    <property type="entry name" value="ACETYLTRANSFERASE"/>
    <property type="match status" value="1"/>
</dbReference>
<dbReference type="AlphaFoldDB" id="A0A2U2MWL8"/>
<keyword evidence="2" id="KW-0012">Acyltransferase</keyword>
<dbReference type="OrthoDB" id="6456007at2"/>
<evidence type="ECO:0000256" key="2">
    <source>
        <dbReference type="ARBA" id="ARBA00023315"/>
    </source>
</evidence>
<comment type="caution">
    <text evidence="4">The sequence shown here is derived from an EMBL/GenBank/DDBJ whole genome shotgun (WGS) entry which is preliminary data.</text>
</comment>
<dbReference type="Proteomes" id="UP000245474">
    <property type="component" value="Unassembled WGS sequence"/>
</dbReference>
<evidence type="ECO:0000259" key="3">
    <source>
        <dbReference type="PROSITE" id="PS51186"/>
    </source>
</evidence>
<dbReference type="PROSITE" id="PS51186">
    <property type="entry name" value="GNAT"/>
    <property type="match status" value="1"/>
</dbReference>
<dbReference type="InterPro" id="IPR050832">
    <property type="entry name" value="Bact_Acetyltransf"/>
</dbReference>
<dbReference type="Pfam" id="PF00583">
    <property type="entry name" value="Acetyltransf_1"/>
    <property type="match status" value="1"/>
</dbReference>
<dbReference type="RefSeq" id="WP_109680133.1">
    <property type="nucleotide sequence ID" value="NZ_CP086615.1"/>
</dbReference>
<keyword evidence="1 4" id="KW-0808">Transferase</keyword>
<dbReference type="PANTHER" id="PTHR43877">
    <property type="entry name" value="AMINOALKYLPHOSPHONATE N-ACETYLTRANSFERASE-RELATED-RELATED"/>
    <property type="match status" value="1"/>
</dbReference>
<protein>
    <submittedName>
        <fullName evidence="4">GNAT family N-acetyltransferase</fullName>
    </submittedName>
</protein>
<dbReference type="Gene3D" id="3.40.630.30">
    <property type="match status" value="1"/>
</dbReference>
<reference evidence="4 5" key="1">
    <citation type="submission" date="2018-05" db="EMBL/GenBank/DDBJ databases">
        <title>Spiribacter halobius sp. nov., a moderately halophilic bacterium isolated from marine solar saltern.</title>
        <authorList>
            <person name="Zheng W.-S."/>
            <person name="Lu D.-C."/>
            <person name="Du Z.-J."/>
        </authorList>
    </citation>
    <scope>NUCLEOTIDE SEQUENCE [LARGE SCALE GENOMIC DNA]</scope>
    <source>
        <strain evidence="4 5">E85</strain>
    </source>
</reference>
<dbReference type="EMBL" id="QFFI01000043">
    <property type="protein sequence ID" value="PWG61234.1"/>
    <property type="molecule type" value="Genomic_DNA"/>
</dbReference>
<keyword evidence="5" id="KW-1185">Reference proteome</keyword>
<evidence type="ECO:0000313" key="5">
    <source>
        <dbReference type="Proteomes" id="UP000245474"/>
    </source>
</evidence>
<evidence type="ECO:0000256" key="1">
    <source>
        <dbReference type="ARBA" id="ARBA00022679"/>
    </source>
</evidence>
<proteinExistence type="predicted"/>
<dbReference type="GO" id="GO:0016747">
    <property type="term" value="F:acyltransferase activity, transferring groups other than amino-acyl groups"/>
    <property type="evidence" value="ECO:0007669"/>
    <property type="project" value="InterPro"/>
</dbReference>
<accession>A0A2U2MWL8</accession>
<dbReference type="SUPFAM" id="SSF55729">
    <property type="entry name" value="Acyl-CoA N-acyltransferases (Nat)"/>
    <property type="match status" value="1"/>
</dbReference>
<feature type="domain" description="N-acetyltransferase" evidence="3">
    <location>
        <begin position="5"/>
        <end position="147"/>
    </location>
</feature>
<gene>
    <name evidence="4" type="ORF">DEM34_17565</name>
</gene>